<dbReference type="EMBL" id="ML170235">
    <property type="protein sequence ID" value="TDL16796.1"/>
    <property type="molecule type" value="Genomic_DNA"/>
</dbReference>
<dbReference type="VEuPathDB" id="FungiDB:BD410DRAFT_755085"/>
<dbReference type="OrthoDB" id="2447803at2759"/>
<reference evidence="1 2" key="1">
    <citation type="submission" date="2018-06" db="EMBL/GenBank/DDBJ databases">
        <title>A transcriptomic atlas of mushroom development highlights an independent origin of complex multicellularity.</title>
        <authorList>
            <consortium name="DOE Joint Genome Institute"/>
            <person name="Krizsan K."/>
            <person name="Almasi E."/>
            <person name="Merenyi Z."/>
            <person name="Sahu N."/>
            <person name="Viragh M."/>
            <person name="Koszo T."/>
            <person name="Mondo S."/>
            <person name="Kiss B."/>
            <person name="Balint B."/>
            <person name="Kues U."/>
            <person name="Barry K."/>
            <person name="Hegedus J.C."/>
            <person name="Henrissat B."/>
            <person name="Johnson J."/>
            <person name="Lipzen A."/>
            <person name="Ohm R."/>
            <person name="Nagy I."/>
            <person name="Pangilinan J."/>
            <person name="Yan J."/>
            <person name="Xiong Y."/>
            <person name="Grigoriev I.V."/>
            <person name="Hibbett D.S."/>
            <person name="Nagy L.G."/>
        </authorList>
    </citation>
    <scope>NUCLEOTIDE SEQUENCE [LARGE SCALE GENOMIC DNA]</scope>
    <source>
        <strain evidence="1 2">SZMC22713</strain>
    </source>
</reference>
<dbReference type="STRING" id="50990.A0A4Y7PP40"/>
<evidence type="ECO:0000313" key="1">
    <source>
        <dbReference type="EMBL" id="TDL16796.1"/>
    </source>
</evidence>
<dbReference type="Proteomes" id="UP000294933">
    <property type="component" value="Unassembled WGS sequence"/>
</dbReference>
<proteinExistence type="predicted"/>
<gene>
    <name evidence="1" type="ORF">BD410DRAFT_755085</name>
</gene>
<keyword evidence="2" id="KW-1185">Reference proteome</keyword>
<protein>
    <submittedName>
        <fullName evidence="1">Uncharacterized protein</fullName>
    </submittedName>
</protein>
<evidence type="ECO:0000313" key="2">
    <source>
        <dbReference type="Proteomes" id="UP000294933"/>
    </source>
</evidence>
<dbReference type="AlphaFoldDB" id="A0A4Y7PP40"/>
<dbReference type="PANTHER" id="PTHR38926">
    <property type="entry name" value="F-BOX DOMAIN CONTAINING PROTEIN, EXPRESSED"/>
    <property type="match status" value="1"/>
</dbReference>
<accession>A0A4Y7PP40</accession>
<organism evidence="1 2">
    <name type="scientific">Rickenella mellea</name>
    <dbReference type="NCBI Taxonomy" id="50990"/>
    <lineage>
        <taxon>Eukaryota</taxon>
        <taxon>Fungi</taxon>
        <taxon>Dikarya</taxon>
        <taxon>Basidiomycota</taxon>
        <taxon>Agaricomycotina</taxon>
        <taxon>Agaricomycetes</taxon>
        <taxon>Hymenochaetales</taxon>
        <taxon>Rickenellaceae</taxon>
        <taxon>Rickenella</taxon>
    </lineage>
</organism>
<dbReference type="Gene3D" id="3.80.10.10">
    <property type="entry name" value="Ribonuclease Inhibitor"/>
    <property type="match status" value="2"/>
</dbReference>
<dbReference type="SUPFAM" id="SSF52047">
    <property type="entry name" value="RNI-like"/>
    <property type="match status" value="1"/>
</dbReference>
<sequence length="554" mass="62653">MHRALTIPELLEIIFSSTEELANARSVLVCKTWSVIALDTLWRDVRGLPRLFSLLAPVKRSSSFYEFKRPIQQSDWTKFHKAARRVRYLTVTSGALGGKVFRADRLREVLATCQTSPILPNLIELTVDTGTVDEFSFSIILLHQSLRRLALKIPDQVPPKTVFSKISVRSPRLCYMDLQISTPVSEVEAELTDMLSKLTNLKTVVMPRFTITSSIMTTLSRLPALRTIQSRRFTDLGSEDPSIDVQPFSPALSEGAFPSLKSLACDSPLCNITSFFVTKFAPGNLTSLHVQTPSFDTRRFFFVCLTALSHTCKQLTNLGLHLTVAGRWPSLDEKFESISLEDVYPVLNFPYLVSFKLSHYRPLDVSDNDIDRLAKNWPTLESLDLNCEPVLVTQPNITFASFASLARHCPNLAHLALYLDPFPDILPPPLVPFKVLASLDFGRSPIKSADHAMLYLSDIFPPSCKIRYGAACNGVVKHTIVNNAYSAREVRRRQEGWMEVRDILPLLTRLRCEQRERPMTLEKKIEDLMRRIRALGAAQARRVISELYSQSLER</sequence>
<dbReference type="PANTHER" id="PTHR38926:SF5">
    <property type="entry name" value="F-BOX AND LEUCINE-RICH REPEAT PROTEIN 6"/>
    <property type="match status" value="1"/>
</dbReference>
<name>A0A4Y7PP40_9AGAM</name>
<dbReference type="InterPro" id="IPR032675">
    <property type="entry name" value="LRR_dom_sf"/>
</dbReference>